<evidence type="ECO:0000313" key="1">
    <source>
        <dbReference type="EMBL" id="AUG88565.1"/>
    </source>
</evidence>
<dbReference type="Proteomes" id="UP000241282">
    <property type="component" value="Segment"/>
</dbReference>
<reference evidence="1 2" key="1">
    <citation type="submission" date="2017-12" db="EMBL/GenBank/DDBJ databases">
        <title>Genomic identification of Pseudomonas aeruginosa phage TC6.</title>
        <authorList>
            <person name="Lu S."/>
            <person name="Tang C."/>
            <person name="Deng C."/>
            <person name="Zhang Y."/>
            <person name="Xiao C."/>
        </authorList>
    </citation>
    <scope>NUCLEOTIDE SEQUENCE [LARGE SCALE GENOMIC DNA]</scope>
</reference>
<dbReference type="EMBL" id="MG676466">
    <property type="protein sequence ID" value="AUG88565.1"/>
    <property type="molecule type" value="Genomic_DNA"/>
</dbReference>
<protein>
    <submittedName>
        <fullName evidence="1">Uncharacterized protein</fullName>
    </submittedName>
</protein>
<name>A0A2H5BQH6_9CAUD</name>
<organism evidence="1 2">
    <name type="scientific">Pseudomonas phage TC6</name>
    <dbReference type="NCBI Taxonomy" id="2060947"/>
    <lineage>
        <taxon>Viruses</taxon>
        <taxon>Duplodnaviria</taxon>
        <taxon>Heunggongvirae</taxon>
        <taxon>Uroviricota</taxon>
        <taxon>Caudoviricetes</taxon>
        <taxon>Zobellviridae</taxon>
        <taxon>Paundecimvirus</taxon>
        <taxon>Paundecimvirus PA11</taxon>
    </lineage>
</organism>
<accession>A0A2H5BQH6</accession>
<sequence>MSRTDEEQERRARVAFELDKREFWKANFIASKQNGFKNQTAQTEADAALEIYLSKFGDRPFK</sequence>
<gene>
    <name evidence="1" type="primary">TC6_054</name>
</gene>
<evidence type="ECO:0000313" key="2">
    <source>
        <dbReference type="Proteomes" id="UP000241282"/>
    </source>
</evidence>
<proteinExistence type="predicted"/>